<dbReference type="SUPFAM" id="SSF46626">
    <property type="entry name" value="Cytochrome c"/>
    <property type="match status" value="1"/>
</dbReference>
<dbReference type="InterPro" id="IPR008168">
    <property type="entry name" value="Cyt_C_IC"/>
</dbReference>
<dbReference type="PROSITE" id="PS51007">
    <property type="entry name" value="CYTC"/>
    <property type="match status" value="1"/>
</dbReference>
<accession>A0A3B0Z1A1</accession>
<gene>
    <name evidence="7" type="ORF">MNBD_GAMMA16-604</name>
</gene>
<dbReference type="EMBL" id="UOFO01000109">
    <property type="protein sequence ID" value="VAW87038.1"/>
    <property type="molecule type" value="Genomic_DNA"/>
</dbReference>
<evidence type="ECO:0000256" key="4">
    <source>
        <dbReference type="ARBA" id="ARBA00022982"/>
    </source>
</evidence>
<evidence type="ECO:0000256" key="1">
    <source>
        <dbReference type="ARBA" id="ARBA00022448"/>
    </source>
</evidence>
<dbReference type="PRINTS" id="PR00605">
    <property type="entry name" value="CYTCHROMECIC"/>
</dbReference>
<reference evidence="7" key="1">
    <citation type="submission" date="2018-06" db="EMBL/GenBank/DDBJ databases">
        <authorList>
            <person name="Zhirakovskaya E."/>
        </authorList>
    </citation>
    <scope>NUCLEOTIDE SEQUENCE</scope>
</reference>
<sequence>MIKQIQTVFVMSLIGLFLNGMAYAADPGNGGQVYSRHCTTCHGDGGRGTMPGVPDFTRGQGLFKPNSDLISIIEQGKQIMPAYQGILSRGEMDDVVAYIRSMY</sequence>
<dbReference type="InterPro" id="IPR009056">
    <property type="entry name" value="Cyt_c-like_dom"/>
</dbReference>
<protein>
    <recommendedName>
        <fullName evidence="6">Cytochrome c domain-containing protein</fullName>
    </recommendedName>
</protein>
<dbReference type="GO" id="GO:0009055">
    <property type="term" value="F:electron transfer activity"/>
    <property type="evidence" value="ECO:0007669"/>
    <property type="project" value="InterPro"/>
</dbReference>
<name>A0A3B0Z1A1_9ZZZZ</name>
<dbReference type="GO" id="GO:0005506">
    <property type="term" value="F:iron ion binding"/>
    <property type="evidence" value="ECO:0007669"/>
    <property type="project" value="InterPro"/>
</dbReference>
<dbReference type="InterPro" id="IPR036909">
    <property type="entry name" value="Cyt_c-like_dom_sf"/>
</dbReference>
<keyword evidence="3" id="KW-0479">Metal-binding</keyword>
<feature type="domain" description="Cytochrome c" evidence="6">
    <location>
        <begin position="25"/>
        <end position="103"/>
    </location>
</feature>
<evidence type="ECO:0000256" key="5">
    <source>
        <dbReference type="ARBA" id="ARBA00023004"/>
    </source>
</evidence>
<dbReference type="GO" id="GO:0020037">
    <property type="term" value="F:heme binding"/>
    <property type="evidence" value="ECO:0007669"/>
    <property type="project" value="InterPro"/>
</dbReference>
<evidence type="ECO:0000256" key="3">
    <source>
        <dbReference type="ARBA" id="ARBA00022723"/>
    </source>
</evidence>
<keyword evidence="1" id="KW-0813">Transport</keyword>
<proteinExistence type="predicted"/>
<dbReference type="Pfam" id="PF13442">
    <property type="entry name" value="Cytochrome_CBB3"/>
    <property type="match status" value="1"/>
</dbReference>
<evidence type="ECO:0000256" key="2">
    <source>
        <dbReference type="ARBA" id="ARBA00022617"/>
    </source>
</evidence>
<evidence type="ECO:0000259" key="6">
    <source>
        <dbReference type="PROSITE" id="PS51007"/>
    </source>
</evidence>
<dbReference type="Gene3D" id="1.10.760.10">
    <property type="entry name" value="Cytochrome c-like domain"/>
    <property type="match status" value="1"/>
</dbReference>
<keyword evidence="2" id="KW-0349">Heme</keyword>
<keyword evidence="5" id="KW-0408">Iron</keyword>
<keyword evidence="4" id="KW-0249">Electron transport</keyword>
<dbReference type="AlphaFoldDB" id="A0A3B0Z1A1"/>
<evidence type="ECO:0000313" key="7">
    <source>
        <dbReference type="EMBL" id="VAW87038.1"/>
    </source>
</evidence>
<organism evidence="7">
    <name type="scientific">hydrothermal vent metagenome</name>
    <dbReference type="NCBI Taxonomy" id="652676"/>
    <lineage>
        <taxon>unclassified sequences</taxon>
        <taxon>metagenomes</taxon>
        <taxon>ecological metagenomes</taxon>
    </lineage>
</organism>